<organism evidence="1 2">
    <name type="scientific">Camellia sinensis</name>
    <name type="common">Tea plant</name>
    <name type="synonym">Thea sinensis</name>
    <dbReference type="NCBI Taxonomy" id="4442"/>
    <lineage>
        <taxon>Eukaryota</taxon>
        <taxon>Viridiplantae</taxon>
        <taxon>Streptophyta</taxon>
        <taxon>Embryophyta</taxon>
        <taxon>Tracheophyta</taxon>
        <taxon>Spermatophyta</taxon>
        <taxon>Magnoliopsida</taxon>
        <taxon>eudicotyledons</taxon>
        <taxon>Gunneridae</taxon>
        <taxon>Pentapetalae</taxon>
        <taxon>asterids</taxon>
        <taxon>Ericales</taxon>
        <taxon>Theaceae</taxon>
        <taxon>Camellia</taxon>
    </lineage>
</organism>
<name>A0A7J7GV31_CAMSI</name>
<dbReference type="GO" id="GO:0006355">
    <property type="term" value="P:regulation of DNA-templated transcription"/>
    <property type="evidence" value="ECO:0007669"/>
    <property type="project" value="TreeGrafter"/>
</dbReference>
<evidence type="ECO:0000313" key="1">
    <source>
        <dbReference type="EMBL" id="KAF5944629.1"/>
    </source>
</evidence>
<protein>
    <recommendedName>
        <fullName evidence="3">B box-type domain-containing protein</fullName>
    </recommendedName>
</protein>
<reference evidence="1 2" key="2">
    <citation type="submission" date="2020-07" db="EMBL/GenBank/DDBJ databases">
        <title>Genome assembly of wild tea tree DASZ reveals pedigree and selection history of tea varieties.</title>
        <authorList>
            <person name="Zhang W."/>
        </authorList>
    </citation>
    <scope>NUCLEOTIDE SEQUENCE [LARGE SCALE GENOMIC DNA]</scope>
    <source>
        <strain evidence="2">cv. G240</strain>
        <tissue evidence="1">Leaf</tissue>
    </source>
</reference>
<gene>
    <name evidence="1" type="ORF">HYC85_018706</name>
</gene>
<evidence type="ECO:0000313" key="2">
    <source>
        <dbReference type="Proteomes" id="UP000593564"/>
    </source>
</evidence>
<proteinExistence type="predicted"/>
<dbReference type="GO" id="GO:0009640">
    <property type="term" value="P:photomorphogenesis"/>
    <property type="evidence" value="ECO:0007669"/>
    <property type="project" value="TreeGrafter"/>
</dbReference>
<evidence type="ECO:0008006" key="3">
    <source>
        <dbReference type="Google" id="ProtNLM"/>
    </source>
</evidence>
<dbReference type="GO" id="GO:0005634">
    <property type="term" value="C:nucleus"/>
    <property type="evidence" value="ECO:0007669"/>
    <property type="project" value="TreeGrafter"/>
</dbReference>
<accession>A0A7J7GV31</accession>
<dbReference type="AlphaFoldDB" id="A0A7J7GV31"/>
<dbReference type="PANTHER" id="PTHR31832">
    <property type="entry name" value="B-BOX ZINC FINGER PROTEIN 22"/>
    <property type="match status" value="1"/>
</dbReference>
<dbReference type="EMBL" id="JACBKZ010000008">
    <property type="protein sequence ID" value="KAF5944629.1"/>
    <property type="molecule type" value="Genomic_DNA"/>
</dbReference>
<sequence>MFLWFEHLMPRHSRSAPRFLQGKQFNLECYVSNHLVCCGSYDGVLLDCNLTGPSLLDGMTIYDSVLIGSFPLAFFYCEVDGSSLCLQCDMIVHVGGKRTHERYIVLRQRIQFPRDKPGRMEDPTENRRGENQQLGLMMGENQQNHRVPESATNAIADGHANTKTNMMDLNMQPHQIHEQASNNQIDDLHFVLYKMNSSNYRSEIRDRPYRPK</sequence>
<keyword evidence="2" id="KW-1185">Reference proteome</keyword>
<comment type="caution">
    <text evidence="1">The sequence shown here is derived from an EMBL/GenBank/DDBJ whole genome shotgun (WGS) entry which is preliminary data.</text>
</comment>
<dbReference type="Proteomes" id="UP000593564">
    <property type="component" value="Unassembled WGS sequence"/>
</dbReference>
<dbReference type="InterPro" id="IPR051979">
    <property type="entry name" value="B-box_zinc_finger"/>
</dbReference>
<dbReference type="PANTHER" id="PTHR31832:SF86">
    <property type="entry name" value="B-BOX ZINC FINGER PROTEIN 19"/>
    <property type="match status" value="1"/>
</dbReference>
<reference evidence="2" key="1">
    <citation type="journal article" date="2020" name="Nat. Commun.">
        <title>Genome assembly of wild tea tree DASZ reveals pedigree and selection history of tea varieties.</title>
        <authorList>
            <person name="Zhang W."/>
            <person name="Zhang Y."/>
            <person name="Qiu H."/>
            <person name="Guo Y."/>
            <person name="Wan H."/>
            <person name="Zhang X."/>
            <person name="Scossa F."/>
            <person name="Alseekh S."/>
            <person name="Zhang Q."/>
            <person name="Wang P."/>
            <person name="Xu L."/>
            <person name="Schmidt M.H."/>
            <person name="Jia X."/>
            <person name="Li D."/>
            <person name="Zhu A."/>
            <person name="Guo F."/>
            <person name="Chen W."/>
            <person name="Ni D."/>
            <person name="Usadel B."/>
            <person name="Fernie A.R."/>
            <person name="Wen W."/>
        </authorList>
    </citation>
    <scope>NUCLEOTIDE SEQUENCE [LARGE SCALE GENOMIC DNA]</scope>
    <source>
        <strain evidence="2">cv. G240</strain>
    </source>
</reference>